<dbReference type="InterPro" id="IPR021215">
    <property type="entry name" value="DUF2752"/>
</dbReference>
<feature type="transmembrane region" description="Helical" evidence="2">
    <location>
        <begin position="143"/>
        <end position="161"/>
    </location>
</feature>
<evidence type="ECO:0000313" key="4">
    <source>
        <dbReference type="Proteomes" id="UP000676079"/>
    </source>
</evidence>
<evidence type="ECO:0000313" key="3">
    <source>
        <dbReference type="EMBL" id="QUX21233.1"/>
    </source>
</evidence>
<dbReference type="Proteomes" id="UP000676079">
    <property type="component" value="Chromosome"/>
</dbReference>
<dbReference type="Pfam" id="PF10825">
    <property type="entry name" value="DUF2752"/>
    <property type="match status" value="1"/>
</dbReference>
<protein>
    <submittedName>
        <fullName evidence="3">DUF2752 domain-containing protein</fullName>
    </submittedName>
</protein>
<sequence>MPKLVHVQPEQSDPRTGTGGPDEHAPLPLGQRILRRLHRVPPPVWPLSAGALVLAGATLLHFVDPNEPGNYPTCPWLLMTGTFCPGCGTMRAIALTTHGDILGAISMNPLLVLLAPYILWAYAQWIVSTVRPPKAPPRPTPSWFLWTLTIVITGFWVLRNLPWFSFLAPGTPLFPGW</sequence>
<keyword evidence="2" id="KW-1133">Transmembrane helix</keyword>
<feature type="transmembrane region" description="Helical" evidence="2">
    <location>
        <begin position="44"/>
        <end position="63"/>
    </location>
</feature>
<gene>
    <name evidence="3" type="ORF">KGD84_22735</name>
</gene>
<feature type="transmembrane region" description="Helical" evidence="2">
    <location>
        <begin position="101"/>
        <end position="123"/>
    </location>
</feature>
<feature type="region of interest" description="Disordered" evidence="1">
    <location>
        <begin position="1"/>
        <end position="25"/>
    </location>
</feature>
<dbReference type="EMBL" id="CP074133">
    <property type="protein sequence ID" value="QUX21233.1"/>
    <property type="molecule type" value="Genomic_DNA"/>
</dbReference>
<evidence type="ECO:0000256" key="2">
    <source>
        <dbReference type="SAM" id="Phobius"/>
    </source>
</evidence>
<keyword evidence="2" id="KW-0472">Membrane</keyword>
<proteinExistence type="predicted"/>
<feature type="transmembrane region" description="Helical" evidence="2">
    <location>
        <begin position="75"/>
        <end position="94"/>
    </location>
</feature>
<reference evidence="3 4" key="1">
    <citation type="submission" date="2021-05" db="EMBL/GenBank/DDBJ databases">
        <title>Direct Submission.</title>
        <authorList>
            <person name="Li K."/>
            <person name="Gao J."/>
        </authorList>
    </citation>
    <scope>NUCLEOTIDE SEQUENCE [LARGE SCALE GENOMIC DNA]</scope>
    <source>
        <strain evidence="3 4">Mg02</strain>
    </source>
</reference>
<evidence type="ECO:0000256" key="1">
    <source>
        <dbReference type="SAM" id="MobiDB-lite"/>
    </source>
</evidence>
<accession>A0ABX8BLD3</accession>
<organism evidence="3 4">
    <name type="scientific">Nocardiopsis changdeensis</name>
    <dbReference type="NCBI Taxonomy" id="2831969"/>
    <lineage>
        <taxon>Bacteria</taxon>
        <taxon>Bacillati</taxon>
        <taxon>Actinomycetota</taxon>
        <taxon>Actinomycetes</taxon>
        <taxon>Streptosporangiales</taxon>
        <taxon>Nocardiopsidaceae</taxon>
        <taxon>Nocardiopsis</taxon>
    </lineage>
</organism>
<keyword evidence="4" id="KW-1185">Reference proteome</keyword>
<keyword evidence="2" id="KW-0812">Transmembrane</keyword>
<name>A0ABX8BLD3_9ACTN</name>